<dbReference type="RefSeq" id="WP_091982210.1">
    <property type="nucleotide sequence ID" value="NZ_FOLO01000007.1"/>
</dbReference>
<evidence type="ECO:0000256" key="1">
    <source>
        <dbReference type="ARBA" id="ARBA00005622"/>
    </source>
</evidence>
<dbReference type="GO" id="GO:0016788">
    <property type="term" value="F:hydrolase activity, acting on ester bonds"/>
    <property type="evidence" value="ECO:0007669"/>
    <property type="project" value="TreeGrafter"/>
</dbReference>
<gene>
    <name evidence="3" type="ORF">SAMN02745724_01391</name>
</gene>
<dbReference type="AlphaFoldDB" id="A0A1I1I628"/>
<dbReference type="PANTHER" id="PTHR40841:SF2">
    <property type="entry name" value="SIDEROPHORE-DEGRADING ESTERASE (EUROFUNG)"/>
    <property type="match status" value="1"/>
</dbReference>
<keyword evidence="2" id="KW-0378">Hydrolase</keyword>
<dbReference type="InterPro" id="IPR000801">
    <property type="entry name" value="Esterase-like"/>
</dbReference>
<name>A0A1I1I628_9GAMM</name>
<sequence length="397" mass="45733">MFYSISNKTWMFFLVFICLFITLKSFANDAITIGHSETLYSKVLNEQRTILVHLPDEYDATQNNRYPVLYTLDGAHHFSHMVGTIQRLENEMIVPHIVVAIVTENGKQRFRDFTPSKPKNYKGKNILGEADNFMHFLSSELIPYIDKKYKTQAVRTLAGHSAGGLFSVHTLFLAPDLFQHYIIMSPAVRYNKMALINKIARSLNVRTQLKVFLFMTMANEPGFELSINRLVQVLKKQSPKSLEWQFHEYENESHMSNPSKTFHNAMIEIGKYRGWSVSPELAQQTSKKIKAHFQRLSEKFNQDIKLAEDVITNIGFAAKDQGRLNQAIDLFKLGIFWYPSSSILHDLLASTFVANNELNEALVMQQKAVKFAQVHNSDNLKDLNQHLQNIKNKLEEK</sequence>
<comment type="similarity">
    <text evidence="1">Belongs to the esterase D family.</text>
</comment>
<dbReference type="EMBL" id="FOLO01000007">
    <property type="protein sequence ID" value="SFC31551.1"/>
    <property type="molecule type" value="Genomic_DNA"/>
</dbReference>
<evidence type="ECO:0000313" key="3">
    <source>
        <dbReference type="EMBL" id="SFC31551.1"/>
    </source>
</evidence>
<organism evidence="3 4">
    <name type="scientific">Pseudoalteromonas denitrificans DSM 6059</name>
    <dbReference type="NCBI Taxonomy" id="1123010"/>
    <lineage>
        <taxon>Bacteria</taxon>
        <taxon>Pseudomonadati</taxon>
        <taxon>Pseudomonadota</taxon>
        <taxon>Gammaproteobacteria</taxon>
        <taxon>Alteromonadales</taxon>
        <taxon>Pseudoalteromonadaceae</taxon>
        <taxon>Pseudoalteromonas</taxon>
    </lineage>
</organism>
<evidence type="ECO:0000256" key="2">
    <source>
        <dbReference type="ARBA" id="ARBA00022801"/>
    </source>
</evidence>
<accession>A0A1I1I628</accession>
<dbReference type="Pfam" id="PF00756">
    <property type="entry name" value="Esterase"/>
    <property type="match status" value="1"/>
</dbReference>
<dbReference type="InterPro" id="IPR052558">
    <property type="entry name" value="Siderophore_Hydrolase_D"/>
</dbReference>
<reference evidence="3 4" key="1">
    <citation type="submission" date="2016-10" db="EMBL/GenBank/DDBJ databases">
        <authorList>
            <person name="de Groot N.N."/>
        </authorList>
    </citation>
    <scope>NUCLEOTIDE SEQUENCE [LARGE SCALE GENOMIC DNA]</scope>
    <source>
        <strain evidence="3 4">DSM 6059</strain>
    </source>
</reference>
<dbReference type="OrthoDB" id="9784036at2"/>
<dbReference type="SUPFAM" id="SSF48452">
    <property type="entry name" value="TPR-like"/>
    <property type="match status" value="1"/>
</dbReference>
<evidence type="ECO:0000313" key="4">
    <source>
        <dbReference type="Proteomes" id="UP000198862"/>
    </source>
</evidence>
<dbReference type="InterPro" id="IPR029058">
    <property type="entry name" value="AB_hydrolase_fold"/>
</dbReference>
<dbReference type="PANTHER" id="PTHR40841">
    <property type="entry name" value="SIDEROPHORE TRIACETYLFUSARININE C ESTERASE"/>
    <property type="match status" value="1"/>
</dbReference>
<keyword evidence="4" id="KW-1185">Reference proteome</keyword>
<protein>
    <submittedName>
        <fullName evidence="3">Uncharacterized protein</fullName>
    </submittedName>
</protein>
<dbReference type="InterPro" id="IPR011990">
    <property type="entry name" value="TPR-like_helical_dom_sf"/>
</dbReference>
<dbReference type="Gene3D" id="3.40.50.1820">
    <property type="entry name" value="alpha/beta hydrolase"/>
    <property type="match status" value="1"/>
</dbReference>
<dbReference type="STRING" id="1123010.SAMN02745724_01391"/>
<dbReference type="SUPFAM" id="SSF53474">
    <property type="entry name" value="alpha/beta-Hydrolases"/>
    <property type="match status" value="1"/>
</dbReference>
<dbReference type="Proteomes" id="UP000198862">
    <property type="component" value="Unassembled WGS sequence"/>
</dbReference>
<proteinExistence type="inferred from homology"/>